<dbReference type="AlphaFoldDB" id="A0A2I0U333"/>
<keyword evidence="1" id="KW-0808">Transferase</keyword>
<reference evidence="2" key="2">
    <citation type="submission" date="2017-12" db="EMBL/GenBank/DDBJ databases">
        <title>Genome sequence of the Bar-tailed Godwit (Limosa lapponica baueri).</title>
        <authorList>
            <person name="Lima N.C.B."/>
            <person name="Parody-Merino A.M."/>
            <person name="Battley P.F."/>
            <person name="Fidler A.E."/>
            <person name="Prosdocimi F."/>
        </authorList>
    </citation>
    <scope>NUCLEOTIDE SEQUENCE [LARGE SCALE GENOMIC DNA]</scope>
</reference>
<evidence type="ECO:0000313" key="2">
    <source>
        <dbReference type="Proteomes" id="UP000233556"/>
    </source>
</evidence>
<accession>A0A2I0U333</accession>
<keyword evidence="2" id="KW-1185">Reference proteome</keyword>
<dbReference type="Proteomes" id="UP000233556">
    <property type="component" value="Unassembled WGS sequence"/>
</dbReference>
<organism evidence="1 2">
    <name type="scientific">Limosa lapponica baueri</name>
    <dbReference type="NCBI Taxonomy" id="1758121"/>
    <lineage>
        <taxon>Eukaryota</taxon>
        <taxon>Metazoa</taxon>
        <taxon>Chordata</taxon>
        <taxon>Craniata</taxon>
        <taxon>Vertebrata</taxon>
        <taxon>Euteleostomi</taxon>
        <taxon>Archelosauria</taxon>
        <taxon>Archosauria</taxon>
        <taxon>Dinosauria</taxon>
        <taxon>Saurischia</taxon>
        <taxon>Theropoda</taxon>
        <taxon>Coelurosauria</taxon>
        <taxon>Aves</taxon>
        <taxon>Neognathae</taxon>
        <taxon>Neoaves</taxon>
        <taxon>Charadriiformes</taxon>
        <taxon>Scolopacidae</taxon>
        <taxon>Limosa</taxon>
    </lineage>
</organism>
<keyword evidence="1" id="KW-0695">RNA-directed DNA polymerase</keyword>
<dbReference type="GO" id="GO:0003964">
    <property type="term" value="F:RNA-directed DNA polymerase activity"/>
    <property type="evidence" value="ECO:0007669"/>
    <property type="project" value="UniProtKB-KW"/>
</dbReference>
<evidence type="ECO:0000313" key="1">
    <source>
        <dbReference type="EMBL" id="PKU40442.1"/>
    </source>
</evidence>
<name>A0A2I0U333_LIMLA</name>
<dbReference type="PANTHER" id="PTHR33332">
    <property type="entry name" value="REVERSE TRANSCRIPTASE DOMAIN-CONTAINING PROTEIN"/>
    <property type="match status" value="1"/>
</dbReference>
<protein>
    <submittedName>
        <fullName evidence="1">Rna-directed dna polymerase from mobile element jockey-like</fullName>
    </submittedName>
</protein>
<keyword evidence="1" id="KW-0548">Nucleotidyltransferase</keyword>
<reference evidence="2" key="1">
    <citation type="submission" date="2017-11" db="EMBL/GenBank/DDBJ databases">
        <authorList>
            <person name="Lima N.C."/>
            <person name="Parody-Merino A.M."/>
            <person name="Battley P.F."/>
            <person name="Fidler A.E."/>
            <person name="Prosdocimi F."/>
        </authorList>
    </citation>
    <scope>NUCLEOTIDE SEQUENCE [LARGE SCALE GENOMIC DNA]</scope>
</reference>
<proteinExistence type="predicted"/>
<dbReference type="OrthoDB" id="416454at2759"/>
<gene>
    <name evidence="1" type="ORF">llap_9256</name>
</gene>
<sequence>MGPDGLLPQELANIIVRPLSIIFEKLWQSENVPVDWKKANVTAIFSKGKKDCLEICNPASLTSIPAVIWMTEYSGVNLSKFAELVGVVDRPDSCAAIQRDLNRLENWAVRNFMQFSKGRYKVLPLGRIKPMHQYTLETAWLESSCVEKEPRVVVDKMTRSQPRALVAKKAYSILGCVRQIIASRLREVTLPLY</sequence>
<dbReference type="EMBL" id="KZ506270">
    <property type="protein sequence ID" value="PKU40442.1"/>
    <property type="molecule type" value="Genomic_DNA"/>
</dbReference>